<dbReference type="SUPFAM" id="SSF46894">
    <property type="entry name" value="C-terminal effector domain of the bipartite response regulators"/>
    <property type="match status" value="1"/>
</dbReference>
<organism evidence="2 3">
    <name type="scientific">Hyphococcus luteus</name>
    <dbReference type="NCBI Taxonomy" id="2058213"/>
    <lineage>
        <taxon>Bacteria</taxon>
        <taxon>Pseudomonadati</taxon>
        <taxon>Pseudomonadota</taxon>
        <taxon>Alphaproteobacteria</taxon>
        <taxon>Parvularculales</taxon>
        <taxon>Parvularculaceae</taxon>
        <taxon>Hyphococcus</taxon>
    </lineage>
</organism>
<proteinExistence type="predicted"/>
<keyword evidence="3" id="KW-1185">Reference proteome</keyword>
<dbReference type="Gene3D" id="1.10.10.10">
    <property type="entry name" value="Winged helix-like DNA-binding domain superfamily/Winged helix DNA-binding domain"/>
    <property type="match status" value="1"/>
</dbReference>
<gene>
    <name evidence="2" type="ORF">CW354_18935</name>
</gene>
<dbReference type="InterPro" id="IPR000792">
    <property type="entry name" value="Tscrpt_reg_LuxR_C"/>
</dbReference>
<dbReference type="GO" id="GO:0003677">
    <property type="term" value="F:DNA binding"/>
    <property type="evidence" value="ECO:0007669"/>
    <property type="project" value="InterPro"/>
</dbReference>
<name>A0A2S7K1M8_9PROT</name>
<reference evidence="2 3" key="1">
    <citation type="submission" date="2017-12" db="EMBL/GenBank/DDBJ databases">
        <authorList>
            <person name="Hurst M.R.H."/>
        </authorList>
    </citation>
    <scope>NUCLEOTIDE SEQUENCE [LARGE SCALE GENOMIC DNA]</scope>
    <source>
        <strain evidence="2 3">SY-3-19</strain>
    </source>
</reference>
<dbReference type="Proteomes" id="UP000239504">
    <property type="component" value="Unassembled WGS sequence"/>
</dbReference>
<dbReference type="InterPro" id="IPR016032">
    <property type="entry name" value="Sig_transdc_resp-reg_C-effctor"/>
</dbReference>
<dbReference type="EMBL" id="PJCH01000015">
    <property type="protein sequence ID" value="PQA86407.1"/>
    <property type="molecule type" value="Genomic_DNA"/>
</dbReference>
<dbReference type="GO" id="GO:0006355">
    <property type="term" value="P:regulation of DNA-templated transcription"/>
    <property type="evidence" value="ECO:0007669"/>
    <property type="project" value="InterPro"/>
</dbReference>
<dbReference type="AlphaFoldDB" id="A0A2S7K1M8"/>
<evidence type="ECO:0000259" key="1">
    <source>
        <dbReference type="SMART" id="SM00421"/>
    </source>
</evidence>
<accession>A0A2S7K1M8</accession>
<feature type="domain" description="HTH luxR-type" evidence="1">
    <location>
        <begin position="202"/>
        <end position="259"/>
    </location>
</feature>
<dbReference type="Pfam" id="PF00196">
    <property type="entry name" value="GerE"/>
    <property type="match status" value="1"/>
</dbReference>
<comment type="caution">
    <text evidence="2">The sequence shown here is derived from an EMBL/GenBank/DDBJ whole genome shotgun (WGS) entry which is preliminary data.</text>
</comment>
<evidence type="ECO:0000313" key="3">
    <source>
        <dbReference type="Proteomes" id="UP000239504"/>
    </source>
</evidence>
<dbReference type="InterPro" id="IPR036388">
    <property type="entry name" value="WH-like_DNA-bd_sf"/>
</dbReference>
<sequence>MGDKMTLHVSAPVLDITARLIPEIGRREFPGEVLSAYRELAGCDYCAVFDLAGDKGPRVVFAEGIHPRIPDFAVEASSAYAARYWRVDVALQKKGASLSAGDVALLQTTASEIASVDYRRDCYDRPGVIERLALFNLCNGSHLAAGYRARSRGFATPEERRRIAAAGPSLMAAVKRHCELSMTVIADQYTECYRAMVEKAKRRGLSEREAQVAASLAGGEGQAEIAERCGVAFSSVVTYRKRAYMKLKVESKRQLRDFFEMGRAAIPKPGTAVQGH</sequence>
<evidence type="ECO:0000313" key="2">
    <source>
        <dbReference type="EMBL" id="PQA86407.1"/>
    </source>
</evidence>
<dbReference type="SMART" id="SM00421">
    <property type="entry name" value="HTH_LUXR"/>
    <property type="match status" value="1"/>
</dbReference>
<protein>
    <recommendedName>
        <fullName evidence="1">HTH luxR-type domain-containing protein</fullName>
    </recommendedName>
</protein>